<evidence type="ECO:0000259" key="1">
    <source>
        <dbReference type="PROSITE" id="PS51406"/>
    </source>
</evidence>
<dbReference type="CDD" id="cd00087">
    <property type="entry name" value="FReD"/>
    <property type="match status" value="1"/>
</dbReference>
<dbReference type="PROSITE" id="PS51406">
    <property type="entry name" value="FIBRINOGEN_C_2"/>
    <property type="match status" value="1"/>
</dbReference>
<dbReference type="Proteomes" id="UP000494163">
    <property type="component" value="Chromosome 3L"/>
</dbReference>
<accession>A0A0M4F090</accession>
<dbReference type="InterPro" id="IPR050373">
    <property type="entry name" value="Fibrinogen_C-term_domain"/>
</dbReference>
<protein>
    <submittedName>
        <fullName evidence="2">Maker712</fullName>
    </submittedName>
</protein>
<sequence>MINVPGHLPFQVLCSDNSTVGPGWTIIQQRINGKEDFENNWNTYRDGFGPFDGDFFLGLNKIHHITHSQRHELYIYMQKFNNESFTARYNNFRVGSEDDLFELQSLGNYTWTNNNIDSLRLHEHMKFTTYDRDNDKFEDVNCANDRSGGWWYKSCGKCNLNGKYFETQKYNKHSAHWDRWESLKKIQMLI</sequence>
<dbReference type="STRING" id="30019.A0A0M4F090"/>
<dbReference type="SMART" id="SM00186">
    <property type="entry name" value="FBG"/>
    <property type="match status" value="1"/>
</dbReference>
<dbReference type="OrthoDB" id="7871885at2759"/>
<name>A0A0M4F090_DROBS</name>
<gene>
    <name evidence="2" type="ORF">Dbus_chr3Lg1286</name>
</gene>
<dbReference type="InterPro" id="IPR036056">
    <property type="entry name" value="Fibrinogen-like_C"/>
</dbReference>
<evidence type="ECO:0000313" key="2">
    <source>
        <dbReference type="EMBL" id="ALC44120.1"/>
    </source>
</evidence>
<dbReference type="SUPFAM" id="SSF56496">
    <property type="entry name" value="Fibrinogen C-terminal domain-like"/>
    <property type="match status" value="1"/>
</dbReference>
<keyword evidence="3" id="KW-1185">Reference proteome</keyword>
<dbReference type="OMA" id="VNCANDR"/>
<dbReference type="InterPro" id="IPR014716">
    <property type="entry name" value="Fibrinogen_a/b/g_C_1"/>
</dbReference>
<dbReference type="PANTHER" id="PTHR19143:SF327">
    <property type="entry name" value="FI21813P1-RELATED"/>
    <property type="match status" value="1"/>
</dbReference>
<dbReference type="PANTHER" id="PTHR19143">
    <property type="entry name" value="FIBRINOGEN/TENASCIN/ANGIOPOEITIN"/>
    <property type="match status" value="1"/>
</dbReference>
<dbReference type="Pfam" id="PF00147">
    <property type="entry name" value="Fibrinogen_C"/>
    <property type="match status" value="1"/>
</dbReference>
<proteinExistence type="predicted"/>
<feature type="domain" description="Fibrinogen C-terminal" evidence="1">
    <location>
        <begin position="1"/>
        <end position="190"/>
    </location>
</feature>
<dbReference type="InterPro" id="IPR002181">
    <property type="entry name" value="Fibrinogen_a/b/g_C_dom"/>
</dbReference>
<dbReference type="EMBL" id="CP012525">
    <property type="protein sequence ID" value="ALC44120.1"/>
    <property type="molecule type" value="Genomic_DNA"/>
</dbReference>
<feature type="non-terminal residue" evidence="2">
    <location>
        <position position="190"/>
    </location>
</feature>
<dbReference type="GO" id="GO:0005615">
    <property type="term" value="C:extracellular space"/>
    <property type="evidence" value="ECO:0007669"/>
    <property type="project" value="TreeGrafter"/>
</dbReference>
<dbReference type="SMR" id="A0A0M4F090"/>
<organism evidence="2 3">
    <name type="scientific">Drosophila busckii</name>
    <name type="common">Fruit fly</name>
    <dbReference type="NCBI Taxonomy" id="30019"/>
    <lineage>
        <taxon>Eukaryota</taxon>
        <taxon>Metazoa</taxon>
        <taxon>Ecdysozoa</taxon>
        <taxon>Arthropoda</taxon>
        <taxon>Hexapoda</taxon>
        <taxon>Insecta</taxon>
        <taxon>Pterygota</taxon>
        <taxon>Neoptera</taxon>
        <taxon>Endopterygota</taxon>
        <taxon>Diptera</taxon>
        <taxon>Brachycera</taxon>
        <taxon>Muscomorpha</taxon>
        <taxon>Ephydroidea</taxon>
        <taxon>Drosophilidae</taxon>
        <taxon>Drosophila</taxon>
    </lineage>
</organism>
<reference evidence="2 3" key="1">
    <citation type="submission" date="2015-08" db="EMBL/GenBank/DDBJ databases">
        <title>Ancestral chromatin configuration constrains chromatin evolution on differentiating sex chromosomes in Drosophila.</title>
        <authorList>
            <person name="Zhou Q."/>
            <person name="Bachtrog D."/>
        </authorList>
    </citation>
    <scope>NUCLEOTIDE SEQUENCE [LARGE SCALE GENOMIC DNA]</scope>
    <source>
        <tissue evidence="2">Whole larvae</tissue>
    </source>
</reference>
<dbReference type="AlphaFoldDB" id="A0A0M4F090"/>
<evidence type="ECO:0000313" key="3">
    <source>
        <dbReference type="Proteomes" id="UP000494163"/>
    </source>
</evidence>
<dbReference type="Gene3D" id="3.90.215.10">
    <property type="entry name" value="Gamma Fibrinogen, chain A, domain 1"/>
    <property type="match status" value="1"/>
</dbReference>